<dbReference type="Proteomes" id="UP000231742">
    <property type="component" value="Unassembled WGS sequence"/>
</dbReference>
<dbReference type="SUPFAM" id="SSF53067">
    <property type="entry name" value="Actin-like ATPase domain"/>
    <property type="match status" value="2"/>
</dbReference>
<dbReference type="AlphaFoldDB" id="A0A2M9D3R9"/>
<feature type="domain" description="Ppx/GppA phosphatase N-terminal" evidence="1">
    <location>
        <begin position="19"/>
        <end position="291"/>
    </location>
</feature>
<dbReference type="PANTHER" id="PTHR30005:SF13">
    <property type="entry name" value="EXOPOLYPHOSPHATASE 2"/>
    <property type="match status" value="1"/>
</dbReference>
<organism evidence="2 3">
    <name type="scientific">Salinibacterium amurskyense</name>
    <dbReference type="NCBI Taxonomy" id="205941"/>
    <lineage>
        <taxon>Bacteria</taxon>
        <taxon>Bacillati</taxon>
        <taxon>Actinomycetota</taxon>
        <taxon>Actinomycetes</taxon>
        <taxon>Micrococcales</taxon>
        <taxon>Microbacteriaceae</taxon>
        <taxon>Salinibacterium</taxon>
    </lineage>
</organism>
<sequence length="334" mass="34800">MTRVAAIDCGTNSIRLLIADLDGHGGLTDVLRTLEVVRLGEGVDRTGRFSQGALDRTLAAVRRYADLCREHGAERIRFVATSATRDAANRAEFTDAVVAILGVPVEVIPGTEEAALSFRGALTALPAAEPNDAVNSTPAPKNLVVDLGGGSTELVIGGNIPEAAYSMDVGCVRLAERNITSDPPSESELDAIRSDVSAALDIATAMVNLSQATEVIGVAGTVTTITAHALGLTSYDPVAINGSRLPLADVLRSCEALTLMPRVEREALPYMHPGRVDVIASGAIIWATVLHRVADATAAAGHPLEWVTTSEHDILDGVALSLGNSPPELPVSPV</sequence>
<dbReference type="PANTHER" id="PTHR30005">
    <property type="entry name" value="EXOPOLYPHOSPHATASE"/>
    <property type="match status" value="1"/>
</dbReference>
<dbReference type="Gene3D" id="3.30.420.150">
    <property type="entry name" value="Exopolyphosphatase. Domain 2"/>
    <property type="match status" value="1"/>
</dbReference>
<dbReference type="InterPro" id="IPR050273">
    <property type="entry name" value="GppA/Ppx_hydrolase"/>
</dbReference>
<gene>
    <name evidence="2" type="ORF">CLV85_2273</name>
</gene>
<dbReference type="RefSeq" id="WP_100389716.1">
    <property type="nucleotide sequence ID" value="NZ_BMZU01000003.1"/>
</dbReference>
<dbReference type="CDD" id="cd24119">
    <property type="entry name" value="ASKHA_NBD_MtPPX2-like"/>
    <property type="match status" value="1"/>
</dbReference>
<dbReference type="InterPro" id="IPR043129">
    <property type="entry name" value="ATPase_NBD"/>
</dbReference>
<comment type="caution">
    <text evidence="2">The sequence shown here is derived from an EMBL/GenBank/DDBJ whole genome shotgun (WGS) entry which is preliminary data.</text>
</comment>
<reference evidence="2 3" key="1">
    <citation type="submission" date="2017-11" db="EMBL/GenBank/DDBJ databases">
        <title>Genomic Encyclopedia of Archaeal and Bacterial Type Strains, Phase II (KMG-II): From Individual Species to Whole Genera.</title>
        <authorList>
            <person name="Goeker M."/>
        </authorList>
    </citation>
    <scope>NUCLEOTIDE SEQUENCE [LARGE SCALE GENOMIC DNA]</scope>
    <source>
        <strain evidence="2 3">DSM 16400</strain>
    </source>
</reference>
<keyword evidence="3" id="KW-1185">Reference proteome</keyword>
<dbReference type="EMBL" id="PGFH01000002">
    <property type="protein sequence ID" value="PJJ78695.1"/>
    <property type="molecule type" value="Genomic_DNA"/>
</dbReference>
<dbReference type="OrthoDB" id="9793035at2"/>
<dbReference type="Pfam" id="PF02541">
    <property type="entry name" value="Ppx-GppA"/>
    <property type="match status" value="1"/>
</dbReference>
<accession>A0A2M9D3R9</accession>
<dbReference type="InterPro" id="IPR003695">
    <property type="entry name" value="Ppx_GppA_N"/>
</dbReference>
<dbReference type="Gene3D" id="3.30.420.40">
    <property type="match status" value="1"/>
</dbReference>
<evidence type="ECO:0000313" key="2">
    <source>
        <dbReference type="EMBL" id="PJJ78695.1"/>
    </source>
</evidence>
<evidence type="ECO:0000313" key="3">
    <source>
        <dbReference type="Proteomes" id="UP000231742"/>
    </source>
</evidence>
<evidence type="ECO:0000259" key="1">
    <source>
        <dbReference type="Pfam" id="PF02541"/>
    </source>
</evidence>
<protein>
    <submittedName>
        <fullName evidence="2">Ppx/GppA phosphatase</fullName>
    </submittedName>
</protein>
<name>A0A2M9D3R9_9MICO</name>
<proteinExistence type="predicted"/>
<dbReference type="GO" id="GO:0016462">
    <property type="term" value="F:pyrophosphatase activity"/>
    <property type="evidence" value="ECO:0007669"/>
    <property type="project" value="TreeGrafter"/>
</dbReference>